<evidence type="ECO:0000313" key="2">
    <source>
        <dbReference type="EMBL" id="MDQ0546887.1"/>
    </source>
</evidence>
<dbReference type="InterPro" id="IPR008490">
    <property type="entry name" value="Transposase_InsH_N"/>
</dbReference>
<dbReference type="AlphaFoldDB" id="A0AAJ1U068"/>
<organism evidence="2 3">
    <name type="scientific">Methylobacterium brachiatum</name>
    <dbReference type="NCBI Taxonomy" id="269660"/>
    <lineage>
        <taxon>Bacteria</taxon>
        <taxon>Pseudomonadati</taxon>
        <taxon>Pseudomonadota</taxon>
        <taxon>Alphaproteobacteria</taxon>
        <taxon>Hyphomicrobiales</taxon>
        <taxon>Methylobacteriaceae</taxon>
        <taxon>Methylobacterium</taxon>
    </lineage>
</organism>
<reference evidence="2" key="1">
    <citation type="submission" date="2023-07" db="EMBL/GenBank/DDBJ databases">
        <title>Genomic Encyclopedia of Type Strains, Phase IV (KMG-IV): sequencing the most valuable type-strain genomes for metagenomic binning, comparative biology and taxonomic classification.</title>
        <authorList>
            <person name="Goeker M."/>
        </authorList>
    </citation>
    <scope>NUCLEOTIDE SEQUENCE</scope>
    <source>
        <strain evidence="2">DSM 19569</strain>
    </source>
</reference>
<comment type="caution">
    <text evidence="2">The sequence shown here is derived from an EMBL/GenBank/DDBJ whole genome shotgun (WGS) entry which is preliminary data.</text>
</comment>
<dbReference type="Proteomes" id="UP001223420">
    <property type="component" value="Unassembled WGS sequence"/>
</dbReference>
<dbReference type="EMBL" id="JAUSWL010000018">
    <property type="protein sequence ID" value="MDQ0546887.1"/>
    <property type="molecule type" value="Genomic_DNA"/>
</dbReference>
<accession>A0AAJ1U068</accession>
<proteinExistence type="predicted"/>
<sequence length="112" mass="12435">MRLYEDLHRVVEDCGFADLFPAGGRPAEAPVRLALATLPQVMEGLTDRQAADAVRTRIERRYLLCLELTDVGFGHTVLREFRTHHLAHAAESRLLDATLELARARSAEGGGR</sequence>
<evidence type="ECO:0000313" key="3">
    <source>
        <dbReference type="Proteomes" id="UP001223420"/>
    </source>
</evidence>
<evidence type="ECO:0000259" key="1">
    <source>
        <dbReference type="Pfam" id="PF05598"/>
    </source>
</evidence>
<dbReference type="Pfam" id="PF05598">
    <property type="entry name" value="DUF772"/>
    <property type="match status" value="1"/>
</dbReference>
<name>A0AAJ1U068_9HYPH</name>
<protein>
    <submittedName>
        <fullName evidence="2">Transposase</fullName>
    </submittedName>
</protein>
<gene>
    <name evidence="2" type="ORF">QO001_005839</name>
</gene>
<feature type="domain" description="Transposase InsH N-terminal" evidence="1">
    <location>
        <begin position="6"/>
        <end position="83"/>
    </location>
</feature>